<dbReference type="PANTHER" id="PTHR38455">
    <property type="entry name" value="HYPOTHETICAL CYTOSOLIC PROTEIN"/>
    <property type="match status" value="1"/>
</dbReference>
<evidence type="ECO:0000313" key="1">
    <source>
        <dbReference type="EMBL" id="RDY22001.1"/>
    </source>
</evidence>
<dbReference type="Pfam" id="PF06107">
    <property type="entry name" value="DUF951"/>
    <property type="match status" value="1"/>
</dbReference>
<dbReference type="Gene3D" id="3.40.630.30">
    <property type="match status" value="1"/>
</dbReference>
<accession>A0A371INE6</accession>
<dbReference type="EMBL" id="MBEW02000002">
    <property type="protein sequence ID" value="RDY22001.1"/>
    <property type="molecule type" value="Genomic_DNA"/>
</dbReference>
<dbReference type="PANTHER" id="PTHR38455:SF1">
    <property type="entry name" value="DUF951 DOMAIN-CONTAINING PROTEIN"/>
    <property type="match status" value="1"/>
</dbReference>
<dbReference type="InterPro" id="IPR009296">
    <property type="entry name" value="DUF951"/>
</dbReference>
<dbReference type="RefSeq" id="WP_068912138.1">
    <property type="nucleotide sequence ID" value="NZ_MBEW02000002.1"/>
</dbReference>
<keyword evidence="2" id="KW-1185">Reference proteome</keyword>
<organism evidence="1 2">
    <name type="scientific">Criibacterium bergeronii</name>
    <dbReference type="NCBI Taxonomy" id="1871336"/>
    <lineage>
        <taxon>Bacteria</taxon>
        <taxon>Bacillati</taxon>
        <taxon>Bacillota</taxon>
        <taxon>Clostridia</taxon>
        <taxon>Peptostreptococcales</taxon>
        <taxon>Filifactoraceae</taxon>
        <taxon>Criibacterium</taxon>
    </lineage>
</organism>
<dbReference type="Proteomes" id="UP000093352">
    <property type="component" value="Unassembled WGS sequence"/>
</dbReference>
<comment type="caution">
    <text evidence="1">The sequence shown here is derived from an EMBL/GenBank/DDBJ whole genome shotgun (WGS) entry which is preliminary data.</text>
</comment>
<protein>
    <submittedName>
        <fullName evidence="1">DUF951 domain-containing protein</fullName>
    </submittedName>
</protein>
<dbReference type="STRING" id="1871336.BBG48_08350"/>
<reference evidence="1 2" key="1">
    <citation type="journal article" date="2016" name="Genome Announc.">
        <title>Draft Genome Sequence of Criibacterium bergeronii gen. nov., sp. nov., Strain CCRI-22567T, Isolated from a Vaginal Sample from a Woman with Bacterial Vaginosis.</title>
        <authorList>
            <person name="Maheux A.F."/>
            <person name="Berube E."/>
            <person name="Boudreau D.K."/>
            <person name="Raymond F."/>
            <person name="Corbeil J."/>
            <person name="Roy P.H."/>
            <person name="Boissinot M."/>
            <person name="Omar R.F."/>
        </authorList>
    </citation>
    <scope>NUCLEOTIDE SEQUENCE [LARGE SCALE GENOMIC DNA]</scope>
    <source>
        <strain evidence="1 2">CCRI-22567</strain>
    </source>
</reference>
<proteinExistence type="predicted"/>
<sequence length="181" mass="20997">MEIKKSNEIAGKYLVLDNANEVASFIFQKQELEPYSNIKNGKWLSNFDYVSIYNIQTDINSSYLVDKIITLAINTCKKKQIRSLRSHIIKNNDEYKTILKSHGFKHCGFVNIEEIEYAAYELLVIPYVLGDRVMLKKEHPCGGNTFKISRLGMDIKLECEKCGSIVWLKRSDLNKRVKKRL</sequence>
<name>A0A371INE6_9FIRM</name>
<gene>
    <name evidence="1" type="ORF">BBG48_001260</name>
</gene>
<evidence type="ECO:0000313" key="2">
    <source>
        <dbReference type="Proteomes" id="UP000093352"/>
    </source>
</evidence>
<dbReference type="AlphaFoldDB" id="A0A371INE6"/>